<feature type="domain" description="Condensin II complex subunit H2 N-terminal" evidence="5">
    <location>
        <begin position="9"/>
        <end position="112"/>
    </location>
</feature>
<dbReference type="GO" id="GO:0051306">
    <property type="term" value="P:mitotic sister chromatid separation"/>
    <property type="evidence" value="ECO:0007669"/>
    <property type="project" value="TreeGrafter"/>
</dbReference>
<evidence type="ECO:0000256" key="2">
    <source>
        <dbReference type="ARBA" id="ARBA00007844"/>
    </source>
</evidence>
<feature type="region of interest" description="Disordered" evidence="4">
    <location>
        <begin position="465"/>
        <end position="494"/>
    </location>
</feature>
<feature type="domain" description="Condensin-2 complex subunit H2 C-terminal" evidence="6">
    <location>
        <begin position="547"/>
        <end position="675"/>
    </location>
</feature>
<name>A0A087UET4_STEMI</name>
<evidence type="ECO:0000256" key="3">
    <source>
        <dbReference type="ARBA" id="ARBA00023242"/>
    </source>
</evidence>
<gene>
    <name evidence="7" type="ORF">X975_22877</name>
</gene>
<dbReference type="OMA" id="NPYEPGN"/>
<evidence type="ECO:0000259" key="5">
    <source>
        <dbReference type="Pfam" id="PF06278"/>
    </source>
</evidence>
<sequence length="686" mass="77374">MAPPNIEAHYKELLNPVKDPEKSFSVNIAELLQDYLTNLVRGRVPPNFNSAALLLQGSSCIYGKKVEYIYNLANQLHQKLAKQQKAEQQNRKETAKEKERQKEEKLSDPFLCTEIKLGKNLSCLKRKNSSKNTVNKRPCKKTQLMKSVFVPVLLLALEDDEKGDVIFDTRGEIVGHKGDFVLNKCTLTSSGWLLLPTMNRDVVPSDPSAADYIEEESEKEDYYDTDDVMPADSGDPSPSPDEGLGTDPHSVSSNSQNLSPDGCSVSASNDEGIGTADSPQSSTVANSQNRGSDLTPSDQLLASSEGQNDANPGFTPSDQPQETEEQEANADSPSKPASEGIENVPVLDNSVDDDDALHPIRRSIRQALKVCQLEQQINVRNSTESLVVQKAIQKRNTRYLPAKLRMSKTEFTLNSTPEFCARTFFSMDSKLSKNGYCNFEMPAFSKNCNFFQRLTEKLEFLKSANRKNKKSDEAVDNENIEVDVMRDEDLPDSPPDTDFLPSHIDDDDIRIENCPENNLSEAPEVALDPEFPTEENPLAEDPPQKSLRELAQEQFDLCSKELQKFSVTTELSEAAREWEESIIPFLEEQEKRENFDIDVYGSRILNAFEDNNRKQSMYFRHFCKNMQKWEVHRYFMALLPLANIGNVAIDKERREDGSDDIIVTLLSRKMHHKELEEFGHSEGSHP</sequence>
<dbReference type="Pfam" id="PF06278">
    <property type="entry name" value="CNDH2_N"/>
    <property type="match status" value="1"/>
</dbReference>
<dbReference type="InterPro" id="IPR031737">
    <property type="entry name" value="CNDH2_C"/>
</dbReference>
<feature type="non-terminal residue" evidence="7">
    <location>
        <position position="686"/>
    </location>
</feature>
<evidence type="ECO:0000256" key="4">
    <source>
        <dbReference type="SAM" id="MobiDB-lite"/>
    </source>
</evidence>
<feature type="region of interest" description="Disordered" evidence="4">
    <location>
        <begin position="214"/>
        <end position="354"/>
    </location>
</feature>
<feature type="compositionally biased region" description="Low complexity" evidence="4">
    <location>
        <begin position="232"/>
        <end position="245"/>
    </location>
</feature>
<dbReference type="EMBL" id="KK119507">
    <property type="protein sequence ID" value="KFM75873.1"/>
    <property type="molecule type" value="Genomic_DNA"/>
</dbReference>
<comment type="subcellular location">
    <subcellularLocation>
        <location evidence="1">Nucleus</location>
    </subcellularLocation>
</comment>
<evidence type="ECO:0000256" key="1">
    <source>
        <dbReference type="ARBA" id="ARBA00004123"/>
    </source>
</evidence>
<accession>A0A087UET4</accession>
<dbReference type="AlphaFoldDB" id="A0A087UET4"/>
<dbReference type="GO" id="GO:0010032">
    <property type="term" value="P:meiotic chromosome condensation"/>
    <property type="evidence" value="ECO:0007669"/>
    <property type="project" value="TreeGrafter"/>
</dbReference>
<feature type="compositionally biased region" description="Basic and acidic residues" evidence="4">
    <location>
        <begin position="84"/>
        <end position="103"/>
    </location>
</feature>
<dbReference type="InterPro" id="IPR031739">
    <property type="entry name" value="Ncaph2"/>
</dbReference>
<organism evidence="7 8">
    <name type="scientific">Stegodyphus mimosarum</name>
    <name type="common">African social velvet spider</name>
    <dbReference type="NCBI Taxonomy" id="407821"/>
    <lineage>
        <taxon>Eukaryota</taxon>
        <taxon>Metazoa</taxon>
        <taxon>Ecdysozoa</taxon>
        <taxon>Arthropoda</taxon>
        <taxon>Chelicerata</taxon>
        <taxon>Arachnida</taxon>
        <taxon>Araneae</taxon>
        <taxon>Araneomorphae</taxon>
        <taxon>Entelegynae</taxon>
        <taxon>Eresoidea</taxon>
        <taxon>Eresidae</taxon>
        <taxon>Stegodyphus</taxon>
    </lineage>
</organism>
<dbReference type="Pfam" id="PF16858">
    <property type="entry name" value="CNDH2_C"/>
    <property type="match status" value="1"/>
</dbReference>
<dbReference type="InterPro" id="IPR009378">
    <property type="entry name" value="H2_N"/>
</dbReference>
<reference evidence="7 8" key="1">
    <citation type="submission" date="2013-11" db="EMBL/GenBank/DDBJ databases">
        <title>Genome sequencing of Stegodyphus mimosarum.</title>
        <authorList>
            <person name="Bechsgaard J."/>
        </authorList>
    </citation>
    <scope>NUCLEOTIDE SEQUENCE [LARGE SCALE GENOMIC DNA]</scope>
</reference>
<dbReference type="GO" id="GO:0005634">
    <property type="term" value="C:nucleus"/>
    <property type="evidence" value="ECO:0007669"/>
    <property type="project" value="UniProtKB-SubCell"/>
</dbReference>
<feature type="compositionally biased region" description="Polar residues" evidence="4">
    <location>
        <begin position="249"/>
        <end position="269"/>
    </location>
</feature>
<feature type="compositionally biased region" description="Polar residues" evidence="4">
    <location>
        <begin position="277"/>
        <end position="320"/>
    </location>
</feature>
<comment type="similarity">
    <text evidence="2">Belongs to the CND2 H2 (condensin-2 subunit 2) family.</text>
</comment>
<evidence type="ECO:0000313" key="8">
    <source>
        <dbReference type="Proteomes" id="UP000054359"/>
    </source>
</evidence>
<dbReference type="GO" id="GO:0003682">
    <property type="term" value="F:chromatin binding"/>
    <property type="evidence" value="ECO:0007669"/>
    <property type="project" value="TreeGrafter"/>
</dbReference>
<keyword evidence="3" id="KW-0539">Nucleus</keyword>
<protein>
    <submittedName>
        <fullName evidence="7">Condensin-2 complex subunit H2</fullName>
    </submittedName>
</protein>
<evidence type="ECO:0000313" key="7">
    <source>
        <dbReference type="EMBL" id="KFM75873.1"/>
    </source>
</evidence>
<dbReference type="Proteomes" id="UP000054359">
    <property type="component" value="Unassembled WGS sequence"/>
</dbReference>
<keyword evidence="8" id="KW-1185">Reference proteome</keyword>
<dbReference type="PANTHER" id="PTHR14324:SF3">
    <property type="entry name" value="CONDENSIN-2 COMPLEX SUBUNIT H2"/>
    <property type="match status" value="1"/>
</dbReference>
<dbReference type="OrthoDB" id="6498393at2759"/>
<feature type="region of interest" description="Disordered" evidence="4">
    <location>
        <begin position="83"/>
        <end position="103"/>
    </location>
</feature>
<feature type="compositionally biased region" description="Acidic residues" evidence="4">
    <location>
        <begin position="214"/>
        <end position="229"/>
    </location>
</feature>
<dbReference type="PANTHER" id="PTHR14324">
    <property type="entry name" value="CONDENSIN-2 COMPLEX SUBUNIT H2"/>
    <property type="match status" value="1"/>
</dbReference>
<dbReference type="GO" id="GO:0000796">
    <property type="term" value="C:condensin complex"/>
    <property type="evidence" value="ECO:0007669"/>
    <property type="project" value="TreeGrafter"/>
</dbReference>
<proteinExistence type="inferred from homology"/>
<evidence type="ECO:0000259" key="6">
    <source>
        <dbReference type="Pfam" id="PF16858"/>
    </source>
</evidence>
<dbReference type="STRING" id="407821.A0A087UET4"/>